<feature type="binding site" evidence="13">
    <location>
        <position position="32"/>
    </location>
    <ligand>
        <name>a divalent metal cation</name>
        <dbReference type="ChEBI" id="CHEBI:60240"/>
    </ligand>
</feature>
<keyword evidence="13" id="KW-0862">Zinc</keyword>
<dbReference type="GO" id="GO:0006098">
    <property type="term" value="P:pentose-phosphate shunt"/>
    <property type="evidence" value="ECO:0007669"/>
    <property type="project" value="UniProtKB-UniRule"/>
</dbReference>
<evidence type="ECO:0000256" key="5">
    <source>
        <dbReference type="ARBA" id="ARBA00001954"/>
    </source>
</evidence>
<dbReference type="GO" id="GO:0005737">
    <property type="term" value="C:cytoplasm"/>
    <property type="evidence" value="ECO:0007669"/>
    <property type="project" value="UniProtKB-ARBA"/>
</dbReference>
<dbReference type="InterPro" id="IPR011060">
    <property type="entry name" value="RibuloseP-bd_barrel"/>
</dbReference>
<evidence type="ECO:0000256" key="6">
    <source>
        <dbReference type="ARBA" id="ARBA00009541"/>
    </source>
</evidence>
<keyword evidence="9 11" id="KW-0413">Isomerase</keyword>
<dbReference type="NCBIfam" id="NF004076">
    <property type="entry name" value="PRK05581.1-4"/>
    <property type="match status" value="1"/>
</dbReference>
<dbReference type="eggNOG" id="COG0036">
    <property type="taxonomic scope" value="Bacteria"/>
</dbReference>
<evidence type="ECO:0000313" key="15">
    <source>
        <dbReference type="EMBL" id="ADL69390.1"/>
    </source>
</evidence>
<evidence type="ECO:0000256" key="11">
    <source>
        <dbReference type="PIRNR" id="PIRNR001461"/>
    </source>
</evidence>
<dbReference type="InterPro" id="IPR026019">
    <property type="entry name" value="Ribul_P_3_epim"/>
</dbReference>
<dbReference type="PANTHER" id="PTHR11749">
    <property type="entry name" value="RIBULOSE-5-PHOSPHATE-3-EPIMERASE"/>
    <property type="match status" value="1"/>
</dbReference>
<dbReference type="Proteomes" id="UP000001626">
    <property type="component" value="Chromosome"/>
</dbReference>
<feature type="binding site" evidence="13">
    <location>
        <position position="34"/>
    </location>
    <ligand>
        <name>a divalent metal cation</name>
        <dbReference type="ChEBI" id="CHEBI:60240"/>
    </ligand>
</feature>
<reference evidence="15 16" key="1">
    <citation type="submission" date="2010-08" db="EMBL/GenBank/DDBJ databases">
        <title>Complete sequence of Thermoanaerobacterium thermosaccharolyticum DSM 571.</title>
        <authorList>
            <consortium name="US DOE Joint Genome Institute"/>
            <person name="Lucas S."/>
            <person name="Copeland A."/>
            <person name="Lapidus A."/>
            <person name="Cheng J.-F."/>
            <person name="Bruce D."/>
            <person name="Goodwin L."/>
            <person name="Pitluck S."/>
            <person name="Teshima H."/>
            <person name="Detter J.C."/>
            <person name="Han C."/>
            <person name="Tapia R."/>
            <person name="Land M."/>
            <person name="Hauser L."/>
            <person name="Chang Y.-J."/>
            <person name="Jeffries C."/>
            <person name="Kyrpides N."/>
            <person name="Ivanova N."/>
            <person name="Mikhailova N."/>
            <person name="Hemme C.L."/>
            <person name="Woyke T."/>
        </authorList>
    </citation>
    <scope>NUCLEOTIDE SEQUENCE [LARGE SCALE GENOMIC DNA]</scope>
    <source>
        <strain evidence="16">ATCC 7956 / DSM 571 / NCIMB 9385 / NCA 3814 / NCTC 13789 / WDCM 00135 / 2032</strain>
    </source>
</reference>
<proteinExistence type="inferred from homology"/>
<feature type="binding site" evidence="13">
    <location>
        <position position="65"/>
    </location>
    <ligand>
        <name>a divalent metal cation</name>
        <dbReference type="ChEBI" id="CHEBI:60240"/>
    </ligand>
</feature>
<evidence type="ECO:0000256" key="2">
    <source>
        <dbReference type="ARBA" id="ARBA00001936"/>
    </source>
</evidence>
<evidence type="ECO:0000256" key="13">
    <source>
        <dbReference type="PIRSR" id="PIRSR001461-2"/>
    </source>
</evidence>
<comment type="catalytic activity">
    <reaction evidence="1 11">
        <text>D-ribulose 5-phosphate = D-xylulose 5-phosphate</text>
        <dbReference type="Rhea" id="RHEA:13677"/>
        <dbReference type="ChEBI" id="CHEBI:57737"/>
        <dbReference type="ChEBI" id="CHEBI:58121"/>
        <dbReference type="EC" id="5.1.3.1"/>
    </reaction>
</comment>
<dbReference type="GO" id="GO:0005975">
    <property type="term" value="P:carbohydrate metabolic process"/>
    <property type="evidence" value="ECO:0007669"/>
    <property type="project" value="InterPro"/>
</dbReference>
<dbReference type="STRING" id="580327.Tthe_1902"/>
<dbReference type="OrthoDB" id="1645589at2"/>
<dbReference type="GO" id="GO:0004750">
    <property type="term" value="F:D-ribulose-phosphate 3-epimerase activity"/>
    <property type="evidence" value="ECO:0007669"/>
    <property type="project" value="UniProtKB-UniRule"/>
</dbReference>
<evidence type="ECO:0000256" key="8">
    <source>
        <dbReference type="ARBA" id="ARBA00022723"/>
    </source>
</evidence>
<gene>
    <name evidence="15" type="ordered locus">Tthe_1902</name>
</gene>
<dbReference type="HOGENOM" id="CLU_054856_2_1_9"/>
<evidence type="ECO:0000256" key="14">
    <source>
        <dbReference type="PIRSR" id="PIRSR001461-3"/>
    </source>
</evidence>
<dbReference type="GeneID" id="93864721"/>
<dbReference type="RefSeq" id="WP_013298356.1">
    <property type="nucleotide sequence ID" value="NC_014410.1"/>
</dbReference>
<evidence type="ECO:0000256" key="7">
    <source>
        <dbReference type="ARBA" id="ARBA00013188"/>
    </source>
</evidence>
<dbReference type="SUPFAM" id="SSF51366">
    <property type="entry name" value="Ribulose-phoshate binding barrel"/>
    <property type="match status" value="1"/>
</dbReference>
<evidence type="ECO:0000256" key="10">
    <source>
        <dbReference type="NCBIfam" id="TIGR01163"/>
    </source>
</evidence>
<feature type="active site" description="Proton donor" evidence="12">
    <location>
        <position position="174"/>
    </location>
</feature>
<keyword evidence="11" id="KW-0119">Carbohydrate metabolism</keyword>
<name>D9TSR9_THETC</name>
<dbReference type="PROSITE" id="PS01086">
    <property type="entry name" value="RIBUL_P_3_EPIMER_2"/>
    <property type="match status" value="1"/>
</dbReference>
<dbReference type="GO" id="GO:0046872">
    <property type="term" value="F:metal ion binding"/>
    <property type="evidence" value="ECO:0007669"/>
    <property type="project" value="UniProtKB-KW"/>
</dbReference>
<dbReference type="CDD" id="cd00429">
    <property type="entry name" value="RPE"/>
    <property type="match status" value="1"/>
</dbReference>
<sequence>MIRFAASIMCANQLELKNELKRLEDAHIDMLHCDVMDGVFVNNLAMGPYVIERIKEFTKIPLDIHFATVEPEKFIKMFLHIKPEFISFHAETTKDYYKIVRLIKDEGIKASIAISPDTSIDVIKSVLKDLDMVLIMTVNPGFSGQSFRSYVIEKIKRVKEICSNEGINPLIEVDGSINEKTIPKVIEAGANVLVLGTSSIFNTKTVDYSYYIRNIKNSL</sequence>
<dbReference type="EMBL" id="CP002171">
    <property type="protein sequence ID" value="ADL69390.1"/>
    <property type="molecule type" value="Genomic_DNA"/>
</dbReference>
<evidence type="ECO:0000256" key="9">
    <source>
        <dbReference type="ARBA" id="ARBA00023235"/>
    </source>
</evidence>
<comment type="cofactor">
    <cofactor evidence="13">
        <name>a divalent metal cation</name>
        <dbReference type="ChEBI" id="CHEBI:60240"/>
    </cofactor>
    <text evidence="13">Binds 1 divalent metal cation per subunit.</text>
</comment>
<dbReference type="Gene3D" id="3.20.20.70">
    <property type="entry name" value="Aldolase class I"/>
    <property type="match status" value="1"/>
</dbReference>
<feature type="binding site" evidence="14">
    <location>
        <position position="65"/>
    </location>
    <ligand>
        <name>substrate</name>
    </ligand>
</feature>
<dbReference type="PIRSF" id="PIRSF001461">
    <property type="entry name" value="RPE"/>
    <property type="match status" value="1"/>
</dbReference>
<comment type="cofactor">
    <cofactor evidence="2">
        <name>Mn(2+)</name>
        <dbReference type="ChEBI" id="CHEBI:29035"/>
    </cofactor>
</comment>
<dbReference type="InterPro" id="IPR013785">
    <property type="entry name" value="Aldolase_TIM"/>
</dbReference>
<comment type="cofactor">
    <cofactor evidence="3">
        <name>Co(2+)</name>
        <dbReference type="ChEBI" id="CHEBI:48828"/>
    </cofactor>
</comment>
<keyword evidence="8 13" id="KW-0479">Metal-binding</keyword>
<dbReference type="KEGG" id="ttm:Tthe_1902"/>
<evidence type="ECO:0000256" key="4">
    <source>
        <dbReference type="ARBA" id="ARBA00001947"/>
    </source>
</evidence>
<dbReference type="NCBIfam" id="TIGR01163">
    <property type="entry name" value="rpe"/>
    <property type="match status" value="1"/>
</dbReference>
<protein>
    <recommendedName>
        <fullName evidence="7 10">Ribulose-phosphate 3-epimerase</fullName>
        <ecNumber evidence="7 10">5.1.3.1</ecNumber>
    </recommendedName>
</protein>
<dbReference type="AlphaFoldDB" id="D9TSR9"/>
<comment type="cofactor">
    <cofactor evidence="5">
        <name>Fe(2+)</name>
        <dbReference type="ChEBI" id="CHEBI:29033"/>
    </cofactor>
</comment>
<evidence type="ECO:0000256" key="12">
    <source>
        <dbReference type="PIRSR" id="PIRSR001461-1"/>
    </source>
</evidence>
<evidence type="ECO:0000313" key="16">
    <source>
        <dbReference type="Proteomes" id="UP000001626"/>
    </source>
</evidence>
<dbReference type="EC" id="5.1.3.1" evidence="7 10"/>
<comment type="similarity">
    <text evidence="6 11">Belongs to the ribulose-phosphate 3-epimerase family.</text>
</comment>
<keyword evidence="13" id="KW-0170">Cobalt</keyword>
<keyword evidence="13" id="KW-0464">Manganese</keyword>
<evidence type="ECO:0000256" key="3">
    <source>
        <dbReference type="ARBA" id="ARBA00001941"/>
    </source>
</evidence>
<dbReference type="FunFam" id="3.20.20.70:FF:000004">
    <property type="entry name" value="Ribulose-phosphate 3-epimerase"/>
    <property type="match status" value="1"/>
</dbReference>
<keyword evidence="16" id="KW-1185">Reference proteome</keyword>
<organism evidence="15 16">
    <name type="scientific">Thermoanaerobacterium thermosaccharolyticum (strain ATCC 7956 / DSM 571 / NCIMB 9385 / NCA 3814 / NCTC 13789 / WDCM 00135 / 2032)</name>
    <name type="common">Clostridium thermosaccharolyticum</name>
    <dbReference type="NCBI Taxonomy" id="580327"/>
    <lineage>
        <taxon>Bacteria</taxon>
        <taxon>Bacillati</taxon>
        <taxon>Bacillota</taxon>
        <taxon>Clostridia</taxon>
        <taxon>Thermoanaerobacterales</taxon>
        <taxon>Thermoanaerobacteraceae</taxon>
        <taxon>Thermoanaerobacterium</taxon>
    </lineage>
</organism>
<dbReference type="Pfam" id="PF00834">
    <property type="entry name" value="Ribul_P_3_epim"/>
    <property type="match status" value="1"/>
</dbReference>
<feature type="binding site" evidence="14">
    <location>
        <position position="7"/>
    </location>
    <ligand>
        <name>substrate</name>
    </ligand>
</feature>
<evidence type="ECO:0000256" key="1">
    <source>
        <dbReference type="ARBA" id="ARBA00001782"/>
    </source>
</evidence>
<accession>D9TSR9</accession>
<dbReference type="InterPro" id="IPR000056">
    <property type="entry name" value="Ribul_P_3_epim-like"/>
</dbReference>
<feature type="binding site" evidence="13">
    <location>
        <position position="174"/>
    </location>
    <ligand>
        <name>a divalent metal cation</name>
        <dbReference type="ChEBI" id="CHEBI:60240"/>
    </ligand>
</feature>
<comment type="cofactor">
    <cofactor evidence="4">
        <name>Zn(2+)</name>
        <dbReference type="ChEBI" id="CHEBI:29105"/>
    </cofactor>
</comment>
<feature type="binding site" evidence="14">
    <location>
        <begin position="141"/>
        <end position="144"/>
    </location>
    <ligand>
        <name>substrate</name>
    </ligand>
</feature>
<feature type="active site" description="Proton acceptor" evidence="12">
    <location>
        <position position="34"/>
    </location>
</feature>